<protein>
    <submittedName>
        <fullName evidence="7">Oxidoreductase</fullName>
    </submittedName>
</protein>
<dbReference type="InterPro" id="IPR012951">
    <property type="entry name" value="BBE"/>
</dbReference>
<name>A0A2N7TKX6_9GAMM</name>
<sequence length="465" mass="50099">MALSGELSQAALEALRGGLRGRLLHPGQEGYDAARAVWNGMIDRQPGAIVRCADVADVMTAVRTAHEHGVRLAVRGGGHSASGLALCDGGLVIDLSAMHGVRVDPAARTVTAEGGCTLGDVDHATHAFGLATPFGIISTSGVGGLSLGGGSGYLTRHYGLTIDNLLAADVVLADGRFVTASAETHPDLFWALRGGGGNFGVVTAFHFRCHPVHHVMAGPVLYDLADTGAVLRWYRDFLPSAPEELYGFFMVGTVPPAPPFPEALHGRHVCGIVWVYSGDREDADAALAPVREFGSPLLDGIHEVPFPALQSVFDPLYPPGLHSYWRGDFFTEITDEAIAVHERFAEVPTPLSTMHLYPIDGAAHRVGRDETAFHYREATWSAVIVGIDPDPANADRVRDWVVRYWEALHPSSAGGAYVNFMMEEGHDRVRATYGENYARLARLKARYDPDNLFRHNHNIPPADPA</sequence>
<dbReference type="AlphaFoldDB" id="A0A2N7TKX6"/>
<dbReference type="PROSITE" id="PS00862">
    <property type="entry name" value="OX2_COVAL_FAD"/>
    <property type="match status" value="1"/>
</dbReference>
<dbReference type="Pfam" id="PF01565">
    <property type="entry name" value="FAD_binding_4"/>
    <property type="match status" value="1"/>
</dbReference>
<dbReference type="InterPro" id="IPR006094">
    <property type="entry name" value="Oxid_FAD_bind_N"/>
</dbReference>
<dbReference type="Gene3D" id="3.40.462.20">
    <property type="match status" value="1"/>
</dbReference>
<keyword evidence="4" id="KW-0274">FAD</keyword>
<evidence type="ECO:0000256" key="1">
    <source>
        <dbReference type="ARBA" id="ARBA00001974"/>
    </source>
</evidence>
<dbReference type="PANTHER" id="PTHR42973:SF39">
    <property type="entry name" value="FAD-BINDING PCMH-TYPE DOMAIN-CONTAINING PROTEIN"/>
    <property type="match status" value="1"/>
</dbReference>
<dbReference type="Proteomes" id="UP000235346">
    <property type="component" value="Unassembled WGS sequence"/>
</dbReference>
<dbReference type="InterPro" id="IPR016169">
    <property type="entry name" value="FAD-bd_PCMH_sub2"/>
</dbReference>
<dbReference type="GO" id="GO:0016491">
    <property type="term" value="F:oxidoreductase activity"/>
    <property type="evidence" value="ECO:0007669"/>
    <property type="project" value="UniProtKB-KW"/>
</dbReference>
<evidence type="ECO:0000313" key="7">
    <source>
        <dbReference type="EMBL" id="PMR68843.1"/>
    </source>
</evidence>
<keyword evidence="5" id="KW-0560">Oxidoreductase</keyword>
<evidence type="ECO:0000259" key="6">
    <source>
        <dbReference type="PROSITE" id="PS51387"/>
    </source>
</evidence>
<reference evidence="7 8" key="1">
    <citation type="submission" date="2018-01" db="EMBL/GenBank/DDBJ databases">
        <title>Halomonas endophytica sp. nov., isolated from storage liquid in the stems of Populus euphratica.</title>
        <authorList>
            <person name="Chen C."/>
        </authorList>
    </citation>
    <scope>NUCLEOTIDE SEQUENCE [LARGE SCALE GENOMIC DNA]</scope>
    <source>
        <strain evidence="7 8">DSM 26881</strain>
    </source>
</reference>
<dbReference type="InterPro" id="IPR016166">
    <property type="entry name" value="FAD-bd_PCMH"/>
</dbReference>
<comment type="caution">
    <text evidence="7">The sequence shown here is derived from an EMBL/GenBank/DDBJ whole genome shotgun (WGS) entry which is preliminary data.</text>
</comment>
<dbReference type="OrthoDB" id="9775082at2"/>
<dbReference type="InterPro" id="IPR050416">
    <property type="entry name" value="FAD-linked_Oxidoreductase"/>
</dbReference>
<dbReference type="InterPro" id="IPR016167">
    <property type="entry name" value="FAD-bd_PCMH_sub1"/>
</dbReference>
<dbReference type="EMBL" id="PNRE01000059">
    <property type="protein sequence ID" value="PMR68843.1"/>
    <property type="molecule type" value="Genomic_DNA"/>
</dbReference>
<evidence type="ECO:0000256" key="5">
    <source>
        <dbReference type="ARBA" id="ARBA00023002"/>
    </source>
</evidence>
<dbReference type="InterPro" id="IPR006093">
    <property type="entry name" value="Oxy_OxRdtase_FAD_BS"/>
</dbReference>
<evidence type="ECO:0000256" key="3">
    <source>
        <dbReference type="ARBA" id="ARBA00022630"/>
    </source>
</evidence>
<evidence type="ECO:0000256" key="4">
    <source>
        <dbReference type="ARBA" id="ARBA00022827"/>
    </source>
</evidence>
<dbReference type="Pfam" id="PF08031">
    <property type="entry name" value="BBE"/>
    <property type="match status" value="1"/>
</dbReference>
<gene>
    <name evidence="7" type="ORF">C1H66_13325</name>
</gene>
<dbReference type="SUPFAM" id="SSF56176">
    <property type="entry name" value="FAD-binding/transporter-associated domain-like"/>
    <property type="match status" value="1"/>
</dbReference>
<feature type="domain" description="FAD-binding PCMH-type" evidence="6">
    <location>
        <begin position="42"/>
        <end position="212"/>
    </location>
</feature>
<proteinExistence type="inferred from homology"/>
<dbReference type="PROSITE" id="PS51387">
    <property type="entry name" value="FAD_PCMH"/>
    <property type="match status" value="1"/>
</dbReference>
<dbReference type="InterPro" id="IPR036318">
    <property type="entry name" value="FAD-bd_PCMH-like_sf"/>
</dbReference>
<organism evidence="7 8">
    <name type="scientific">Halomonas heilongjiangensis</name>
    <dbReference type="NCBI Taxonomy" id="1387883"/>
    <lineage>
        <taxon>Bacteria</taxon>
        <taxon>Pseudomonadati</taxon>
        <taxon>Pseudomonadota</taxon>
        <taxon>Gammaproteobacteria</taxon>
        <taxon>Oceanospirillales</taxon>
        <taxon>Halomonadaceae</taxon>
        <taxon>Halomonas</taxon>
    </lineage>
</organism>
<dbReference type="Gene3D" id="3.30.43.10">
    <property type="entry name" value="Uridine Diphospho-n-acetylenolpyruvylglucosamine Reductase, domain 2"/>
    <property type="match status" value="1"/>
</dbReference>
<dbReference type="Gene3D" id="3.30.465.10">
    <property type="match status" value="1"/>
</dbReference>
<dbReference type="GO" id="GO:0071949">
    <property type="term" value="F:FAD binding"/>
    <property type="evidence" value="ECO:0007669"/>
    <property type="project" value="InterPro"/>
</dbReference>
<evidence type="ECO:0000256" key="2">
    <source>
        <dbReference type="ARBA" id="ARBA00005466"/>
    </source>
</evidence>
<comment type="similarity">
    <text evidence="2">Belongs to the oxygen-dependent FAD-linked oxidoreductase family.</text>
</comment>
<dbReference type="RefSeq" id="WP_102628364.1">
    <property type="nucleotide sequence ID" value="NZ_PDOH01000001.1"/>
</dbReference>
<accession>A0A2N7TKX6</accession>
<keyword evidence="8" id="KW-1185">Reference proteome</keyword>
<comment type="cofactor">
    <cofactor evidence="1">
        <name>FAD</name>
        <dbReference type="ChEBI" id="CHEBI:57692"/>
    </cofactor>
</comment>
<dbReference type="PANTHER" id="PTHR42973">
    <property type="entry name" value="BINDING OXIDOREDUCTASE, PUTATIVE (AFU_ORTHOLOGUE AFUA_1G17690)-RELATED"/>
    <property type="match status" value="1"/>
</dbReference>
<evidence type="ECO:0000313" key="8">
    <source>
        <dbReference type="Proteomes" id="UP000235346"/>
    </source>
</evidence>
<keyword evidence="3" id="KW-0285">Flavoprotein</keyword>